<sequence>MGVGDEKSLEGKLQGIKYRNVILNINLSKHRRQPVKKTSHPQTQHQAGGPPPPPLHPLNGWRDRRTFAQVISNTAATLVQSTATINLNSQTCMKE</sequence>
<feature type="region of interest" description="Disordered" evidence="1">
    <location>
        <begin position="27"/>
        <end position="61"/>
    </location>
</feature>
<proteinExistence type="predicted"/>
<accession>A0AAU9M5X6</accession>
<protein>
    <submittedName>
        <fullName evidence="2">Uncharacterized protein</fullName>
    </submittedName>
</protein>
<organism evidence="2 3">
    <name type="scientific">Lactuca virosa</name>
    <dbReference type="NCBI Taxonomy" id="75947"/>
    <lineage>
        <taxon>Eukaryota</taxon>
        <taxon>Viridiplantae</taxon>
        <taxon>Streptophyta</taxon>
        <taxon>Embryophyta</taxon>
        <taxon>Tracheophyta</taxon>
        <taxon>Spermatophyta</taxon>
        <taxon>Magnoliopsida</taxon>
        <taxon>eudicotyledons</taxon>
        <taxon>Gunneridae</taxon>
        <taxon>Pentapetalae</taxon>
        <taxon>asterids</taxon>
        <taxon>campanulids</taxon>
        <taxon>Asterales</taxon>
        <taxon>Asteraceae</taxon>
        <taxon>Cichorioideae</taxon>
        <taxon>Cichorieae</taxon>
        <taxon>Lactucinae</taxon>
        <taxon>Lactuca</taxon>
    </lineage>
</organism>
<feature type="compositionally biased region" description="Basic residues" evidence="1">
    <location>
        <begin position="28"/>
        <end position="39"/>
    </location>
</feature>
<evidence type="ECO:0000313" key="2">
    <source>
        <dbReference type="EMBL" id="CAH1421957.1"/>
    </source>
</evidence>
<dbReference type="EMBL" id="CAKMRJ010001112">
    <property type="protein sequence ID" value="CAH1421957.1"/>
    <property type="molecule type" value="Genomic_DNA"/>
</dbReference>
<evidence type="ECO:0000313" key="3">
    <source>
        <dbReference type="Proteomes" id="UP001157418"/>
    </source>
</evidence>
<comment type="caution">
    <text evidence="2">The sequence shown here is derived from an EMBL/GenBank/DDBJ whole genome shotgun (WGS) entry which is preliminary data.</text>
</comment>
<keyword evidence="3" id="KW-1185">Reference proteome</keyword>
<dbReference type="AlphaFoldDB" id="A0AAU9M5X6"/>
<reference evidence="2 3" key="1">
    <citation type="submission" date="2022-01" db="EMBL/GenBank/DDBJ databases">
        <authorList>
            <person name="Xiong W."/>
            <person name="Schranz E."/>
        </authorList>
    </citation>
    <scope>NUCLEOTIDE SEQUENCE [LARGE SCALE GENOMIC DNA]</scope>
</reference>
<gene>
    <name evidence="2" type="ORF">LVIROSA_LOCUS9324</name>
</gene>
<name>A0AAU9M5X6_9ASTR</name>
<dbReference type="Proteomes" id="UP001157418">
    <property type="component" value="Unassembled WGS sequence"/>
</dbReference>
<evidence type="ECO:0000256" key="1">
    <source>
        <dbReference type="SAM" id="MobiDB-lite"/>
    </source>
</evidence>